<accession>A0A419WK23</accession>
<proteinExistence type="predicted"/>
<evidence type="ECO:0000313" key="1">
    <source>
        <dbReference type="EMBL" id="RKD95818.1"/>
    </source>
</evidence>
<organism evidence="1 2">
    <name type="scientific">Halopiger aswanensis</name>
    <dbReference type="NCBI Taxonomy" id="148449"/>
    <lineage>
        <taxon>Archaea</taxon>
        <taxon>Methanobacteriati</taxon>
        <taxon>Methanobacteriota</taxon>
        <taxon>Stenosarchaea group</taxon>
        <taxon>Halobacteria</taxon>
        <taxon>Halobacteriales</taxon>
        <taxon>Natrialbaceae</taxon>
        <taxon>Halopiger</taxon>
    </lineage>
</organism>
<comment type="caution">
    <text evidence="1">The sequence shown here is derived from an EMBL/GenBank/DDBJ whole genome shotgun (WGS) entry which is preliminary data.</text>
</comment>
<keyword evidence="2" id="KW-1185">Reference proteome</keyword>
<name>A0A419WK23_9EURY</name>
<evidence type="ECO:0000313" key="2">
    <source>
        <dbReference type="Proteomes" id="UP000283805"/>
    </source>
</evidence>
<dbReference type="EMBL" id="RAPO01000002">
    <property type="protein sequence ID" value="RKD95818.1"/>
    <property type="molecule type" value="Genomic_DNA"/>
</dbReference>
<protein>
    <submittedName>
        <fullName evidence="1">Uncharacterized protein</fullName>
    </submittedName>
</protein>
<gene>
    <name evidence="1" type="ORF">ATJ93_2681</name>
</gene>
<sequence length="184" mass="19104">MGTGAFTSVEADRSLSIDTAGDANAFLAFSRATDDDGNVYPNAQEYVEGDLSSGQFSLDFTQSDDTNGAANGINKNAKTIFDNLFDITNNGTQDVVLSVKSDLIASQGGFLGIYAENSQGDDSDNTGLSYNGDSTDDTYWGTTTLSPGESASNVGIYIPKGHSTGDLSGGTLTFIAEKTGGNQD</sequence>
<dbReference type="Proteomes" id="UP000283805">
    <property type="component" value="Unassembled WGS sequence"/>
</dbReference>
<reference evidence="1 2" key="1">
    <citation type="submission" date="2018-09" db="EMBL/GenBank/DDBJ databases">
        <title>Genomic Encyclopedia of Archaeal and Bacterial Type Strains, Phase II (KMG-II): from individual species to whole genera.</title>
        <authorList>
            <person name="Goeker M."/>
        </authorList>
    </citation>
    <scope>NUCLEOTIDE SEQUENCE [LARGE SCALE GENOMIC DNA]</scope>
    <source>
        <strain evidence="1 2">DSM 13151</strain>
    </source>
</reference>
<dbReference type="AlphaFoldDB" id="A0A419WK23"/>